<keyword evidence="1" id="KW-0812">Transmembrane</keyword>
<feature type="transmembrane region" description="Helical" evidence="1">
    <location>
        <begin position="12"/>
        <end position="32"/>
    </location>
</feature>
<keyword evidence="1" id="KW-1133">Transmembrane helix</keyword>
<name>A0A8S5LBE8_9CAUD</name>
<reference evidence="2" key="1">
    <citation type="journal article" date="2021" name="Proc. Natl. Acad. Sci. U.S.A.">
        <title>A Catalog of Tens of Thousands of Viruses from Human Metagenomes Reveals Hidden Associations with Chronic Diseases.</title>
        <authorList>
            <person name="Tisza M.J."/>
            <person name="Buck C.B."/>
        </authorList>
    </citation>
    <scope>NUCLEOTIDE SEQUENCE</scope>
    <source>
        <strain evidence="2">Cteo515</strain>
    </source>
</reference>
<evidence type="ECO:0000313" key="2">
    <source>
        <dbReference type="EMBL" id="DAD67290.1"/>
    </source>
</evidence>
<evidence type="ECO:0000256" key="1">
    <source>
        <dbReference type="SAM" id="Phobius"/>
    </source>
</evidence>
<organism evidence="2">
    <name type="scientific">Myoviridae sp. cteo515</name>
    <dbReference type="NCBI Taxonomy" id="2823550"/>
    <lineage>
        <taxon>Viruses</taxon>
        <taxon>Duplodnaviria</taxon>
        <taxon>Heunggongvirae</taxon>
        <taxon>Uroviricota</taxon>
        <taxon>Caudoviricetes</taxon>
    </lineage>
</organism>
<accession>A0A8S5LBE8</accession>
<sequence length="36" mass="4434">MVNYFLSNFFHISHPYKIVLFLLTLFTEIFFFNQTT</sequence>
<proteinExistence type="predicted"/>
<protein>
    <submittedName>
        <fullName evidence="2">Uncharacterized protein</fullName>
    </submittedName>
</protein>
<dbReference type="EMBL" id="BK014673">
    <property type="protein sequence ID" value="DAD67290.1"/>
    <property type="molecule type" value="Genomic_DNA"/>
</dbReference>
<keyword evidence="1" id="KW-0472">Membrane</keyword>